<dbReference type="InterPro" id="IPR015300">
    <property type="entry name" value="DNA-bd_pseudobarrel_sf"/>
</dbReference>
<dbReference type="InterPro" id="IPR044800">
    <property type="entry name" value="LEC2-like"/>
</dbReference>
<dbReference type="AlphaFoldDB" id="A0A835BZ85"/>
<keyword evidence="3" id="KW-0238">DNA-binding</keyword>
<dbReference type="GO" id="GO:0005634">
    <property type="term" value="C:nucleus"/>
    <property type="evidence" value="ECO:0007669"/>
    <property type="project" value="UniProtKB-SubCell"/>
</dbReference>
<keyword evidence="5" id="KW-0539">Nucleus</keyword>
<dbReference type="CDD" id="cd10017">
    <property type="entry name" value="B3_DNA"/>
    <property type="match status" value="1"/>
</dbReference>
<evidence type="ECO:0000256" key="5">
    <source>
        <dbReference type="ARBA" id="ARBA00023242"/>
    </source>
</evidence>
<comment type="subcellular location">
    <subcellularLocation>
        <location evidence="1">Nucleus</location>
    </subcellularLocation>
</comment>
<feature type="region of interest" description="Disordered" evidence="6">
    <location>
        <begin position="54"/>
        <end position="74"/>
    </location>
</feature>
<protein>
    <recommendedName>
        <fullName evidence="7">TF-B3 domain-containing protein</fullName>
    </recommendedName>
</protein>
<dbReference type="GO" id="GO:0003677">
    <property type="term" value="F:DNA binding"/>
    <property type="evidence" value="ECO:0007669"/>
    <property type="project" value="UniProtKB-KW"/>
</dbReference>
<evidence type="ECO:0000256" key="6">
    <source>
        <dbReference type="SAM" id="MobiDB-lite"/>
    </source>
</evidence>
<gene>
    <name evidence="8" type="ORF">HU200_031307</name>
</gene>
<dbReference type="PANTHER" id="PTHR31140:SF56">
    <property type="entry name" value="AP2_ERF AND B3 DOMAIN-CONTAINING PROTEIN OS01G0141000"/>
    <property type="match status" value="1"/>
</dbReference>
<evidence type="ECO:0000313" key="8">
    <source>
        <dbReference type="EMBL" id="KAF8705049.1"/>
    </source>
</evidence>
<proteinExistence type="predicted"/>
<accession>A0A835BZ85</accession>
<evidence type="ECO:0000259" key="7">
    <source>
        <dbReference type="Pfam" id="PF02362"/>
    </source>
</evidence>
<dbReference type="Proteomes" id="UP000636709">
    <property type="component" value="Unassembled WGS sequence"/>
</dbReference>
<sequence>MLRNQTYADELRRRGVPAPPPWAKVPLFEKNVTASDVGKLNRLVVPKRHAERHLPPVRRHNMMKATGGGGGKGGVMLAVEDREAGKVWRFRYSYWESSQTTVLLLAPKIGRVDYVIVYAYNASSCC</sequence>
<reference evidence="8" key="1">
    <citation type="submission" date="2020-07" db="EMBL/GenBank/DDBJ databases">
        <title>Genome sequence and genetic diversity analysis of an under-domesticated orphan crop, white fonio (Digitaria exilis).</title>
        <authorList>
            <person name="Bennetzen J.L."/>
            <person name="Chen S."/>
            <person name="Ma X."/>
            <person name="Wang X."/>
            <person name="Yssel A.E.J."/>
            <person name="Chaluvadi S.R."/>
            <person name="Johnson M."/>
            <person name="Gangashetty P."/>
            <person name="Hamidou F."/>
            <person name="Sanogo M.D."/>
            <person name="Zwaenepoel A."/>
            <person name="Wallace J."/>
            <person name="Van De Peer Y."/>
            <person name="Van Deynze A."/>
        </authorList>
    </citation>
    <scope>NUCLEOTIDE SEQUENCE</scope>
    <source>
        <tissue evidence="8">Leaves</tissue>
    </source>
</reference>
<dbReference type="PANTHER" id="PTHR31140">
    <property type="entry name" value="B3 DOMAIN-CONTAINING TRANSCRIPTION FACTOR ABI3"/>
    <property type="match status" value="1"/>
</dbReference>
<evidence type="ECO:0000256" key="4">
    <source>
        <dbReference type="ARBA" id="ARBA00023163"/>
    </source>
</evidence>
<dbReference type="SUPFAM" id="SSF101936">
    <property type="entry name" value="DNA-binding pseudobarrel domain"/>
    <property type="match status" value="1"/>
</dbReference>
<evidence type="ECO:0000256" key="2">
    <source>
        <dbReference type="ARBA" id="ARBA00023015"/>
    </source>
</evidence>
<dbReference type="GO" id="GO:0003700">
    <property type="term" value="F:DNA-binding transcription factor activity"/>
    <property type="evidence" value="ECO:0007669"/>
    <property type="project" value="InterPro"/>
</dbReference>
<evidence type="ECO:0000256" key="1">
    <source>
        <dbReference type="ARBA" id="ARBA00004123"/>
    </source>
</evidence>
<dbReference type="Gene3D" id="2.40.330.10">
    <property type="entry name" value="DNA-binding pseudobarrel domain"/>
    <property type="match status" value="1"/>
</dbReference>
<feature type="domain" description="TF-B3" evidence="7">
    <location>
        <begin position="28"/>
        <end position="103"/>
    </location>
</feature>
<keyword evidence="9" id="KW-1185">Reference proteome</keyword>
<dbReference type="EMBL" id="JACEFO010001770">
    <property type="protein sequence ID" value="KAF8705049.1"/>
    <property type="molecule type" value="Genomic_DNA"/>
</dbReference>
<comment type="caution">
    <text evidence="8">The sequence shown here is derived from an EMBL/GenBank/DDBJ whole genome shotgun (WGS) entry which is preliminary data.</text>
</comment>
<dbReference type="Pfam" id="PF02362">
    <property type="entry name" value="B3"/>
    <property type="match status" value="1"/>
</dbReference>
<dbReference type="OrthoDB" id="2020802at2759"/>
<organism evidence="8 9">
    <name type="scientific">Digitaria exilis</name>
    <dbReference type="NCBI Taxonomy" id="1010633"/>
    <lineage>
        <taxon>Eukaryota</taxon>
        <taxon>Viridiplantae</taxon>
        <taxon>Streptophyta</taxon>
        <taxon>Embryophyta</taxon>
        <taxon>Tracheophyta</taxon>
        <taxon>Spermatophyta</taxon>
        <taxon>Magnoliopsida</taxon>
        <taxon>Liliopsida</taxon>
        <taxon>Poales</taxon>
        <taxon>Poaceae</taxon>
        <taxon>PACMAD clade</taxon>
        <taxon>Panicoideae</taxon>
        <taxon>Panicodae</taxon>
        <taxon>Paniceae</taxon>
        <taxon>Anthephorinae</taxon>
        <taxon>Digitaria</taxon>
    </lineage>
</organism>
<dbReference type="InterPro" id="IPR003340">
    <property type="entry name" value="B3_DNA-bd"/>
</dbReference>
<evidence type="ECO:0000313" key="9">
    <source>
        <dbReference type="Proteomes" id="UP000636709"/>
    </source>
</evidence>
<keyword evidence="4" id="KW-0804">Transcription</keyword>
<keyword evidence="2" id="KW-0805">Transcription regulation</keyword>
<name>A0A835BZ85_9POAL</name>
<evidence type="ECO:0000256" key="3">
    <source>
        <dbReference type="ARBA" id="ARBA00023125"/>
    </source>
</evidence>